<feature type="chain" id="PRO_5043474229" description="Secreted protein" evidence="1">
    <location>
        <begin position="19"/>
        <end position="110"/>
    </location>
</feature>
<evidence type="ECO:0000313" key="3">
    <source>
        <dbReference type="Proteomes" id="UP001321760"/>
    </source>
</evidence>
<reference evidence="2" key="2">
    <citation type="submission" date="2023-05" db="EMBL/GenBank/DDBJ databases">
        <authorList>
            <consortium name="Lawrence Berkeley National Laboratory"/>
            <person name="Steindorff A."/>
            <person name="Hensen N."/>
            <person name="Bonometti L."/>
            <person name="Westerberg I."/>
            <person name="Brannstrom I.O."/>
            <person name="Guillou S."/>
            <person name="Cros-Aarteil S."/>
            <person name="Calhoun S."/>
            <person name="Haridas S."/>
            <person name="Kuo A."/>
            <person name="Mondo S."/>
            <person name="Pangilinan J."/>
            <person name="Riley R."/>
            <person name="Labutti K."/>
            <person name="Andreopoulos B."/>
            <person name="Lipzen A."/>
            <person name="Chen C."/>
            <person name="Yanf M."/>
            <person name="Daum C."/>
            <person name="Ng V."/>
            <person name="Clum A."/>
            <person name="Ohm R."/>
            <person name="Martin F."/>
            <person name="Silar P."/>
            <person name="Natvig D."/>
            <person name="Lalanne C."/>
            <person name="Gautier V."/>
            <person name="Ament-Velasquez S.L."/>
            <person name="Kruys A."/>
            <person name="Hutchinson M.I."/>
            <person name="Powell A.J."/>
            <person name="Barry K."/>
            <person name="Miller A.N."/>
            <person name="Grigoriev I.V."/>
            <person name="Debuchy R."/>
            <person name="Gladieux P."/>
            <person name="Thoren M.H."/>
            <person name="Johannesson H."/>
        </authorList>
    </citation>
    <scope>NUCLEOTIDE SEQUENCE</scope>
    <source>
        <strain evidence="2">PSN243</strain>
    </source>
</reference>
<dbReference type="Proteomes" id="UP001321760">
    <property type="component" value="Unassembled WGS sequence"/>
</dbReference>
<name>A0AAV9G8N5_9PEZI</name>
<dbReference type="AlphaFoldDB" id="A0AAV9G8N5"/>
<keyword evidence="3" id="KW-1185">Reference proteome</keyword>
<dbReference type="EMBL" id="MU865970">
    <property type="protein sequence ID" value="KAK4444956.1"/>
    <property type="molecule type" value="Genomic_DNA"/>
</dbReference>
<evidence type="ECO:0008006" key="4">
    <source>
        <dbReference type="Google" id="ProtNLM"/>
    </source>
</evidence>
<sequence>MKLRGGAAWLALTIAVCCRPPPAATKASPRRRNIASLLKLRPHCFMQCSVAATVLPHRKGKNVAQSLVRLTRQLSQQLEVSTADWVSPPWKSGVRQVSEVALETNFSWED</sequence>
<keyword evidence="1" id="KW-0732">Signal</keyword>
<evidence type="ECO:0000256" key="1">
    <source>
        <dbReference type="SAM" id="SignalP"/>
    </source>
</evidence>
<gene>
    <name evidence="2" type="ORF">QBC34DRAFT_413943</name>
</gene>
<evidence type="ECO:0000313" key="2">
    <source>
        <dbReference type="EMBL" id="KAK4444956.1"/>
    </source>
</evidence>
<proteinExistence type="predicted"/>
<reference evidence="2" key="1">
    <citation type="journal article" date="2023" name="Mol. Phylogenet. Evol.">
        <title>Genome-scale phylogeny and comparative genomics of the fungal order Sordariales.</title>
        <authorList>
            <person name="Hensen N."/>
            <person name="Bonometti L."/>
            <person name="Westerberg I."/>
            <person name="Brannstrom I.O."/>
            <person name="Guillou S."/>
            <person name="Cros-Aarteil S."/>
            <person name="Calhoun S."/>
            <person name="Haridas S."/>
            <person name="Kuo A."/>
            <person name="Mondo S."/>
            <person name="Pangilinan J."/>
            <person name="Riley R."/>
            <person name="LaButti K."/>
            <person name="Andreopoulos B."/>
            <person name="Lipzen A."/>
            <person name="Chen C."/>
            <person name="Yan M."/>
            <person name="Daum C."/>
            <person name="Ng V."/>
            <person name="Clum A."/>
            <person name="Steindorff A."/>
            <person name="Ohm R.A."/>
            <person name="Martin F."/>
            <person name="Silar P."/>
            <person name="Natvig D.O."/>
            <person name="Lalanne C."/>
            <person name="Gautier V."/>
            <person name="Ament-Velasquez S.L."/>
            <person name="Kruys A."/>
            <person name="Hutchinson M.I."/>
            <person name="Powell A.J."/>
            <person name="Barry K."/>
            <person name="Miller A.N."/>
            <person name="Grigoriev I.V."/>
            <person name="Debuchy R."/>
            <person name="Gladieux P."/>
            <person name="Hiltunen Thoren M."/>
            <person name="Johannesson H."/>
        </authorList>
    </citation>
    <scope>NUCLEOTIDE SEQUENCE</scope>
    <source>
        <strain evidence="2">PSN243</strain>
    </source>
</reference>
<protein>
    <recommendedName>
        <fullName evidence="4">Secreted protein</fullName>
    </recommendedName>
</protein>
<accession>A0AAV9G8N5</accession>
<comment type="caution">
    <text evidence="2">The sequence shown here is derived from an EMBL/GenBank/DDBJ whole genome shotgun (WGS) entry which is preliminary data.</text>
</comment>
<organism evidence="2 3">
    <name type="scientific">Podospora aff. communis PSN243</name>
    <dbReference type="NCBI Taxonomy" id="3040156"/>
    <lineage>
        <taxon>Eukaryota</taxon>
        <taxon>Fungi</taxon>
        <taxon>Dikarya</taxon>
        <taxon>Ascomycota</taxon>
        <taxon>Pezizomycotina</taxon>
        <taxon>Sordariomycetes</taxon>
        <taxon>Sordariomycetidae</taxon>
        <taxon>Sordariales</taxon>
        <taxon>Podosporaceae</taxon>
        <taxon>Podospora</taxon>
    </lineage>
</organism>
<feature type="signal peptide" evidence="1">
    <location>
        <begin position="1"/>
        <end position="18"/>
    </location>
</feature>